<dbReference type="EC" id="6.3.2.13" evidence="8"/>
<evidence type="ECO:0000256" key="6">
    <source>
        <dbReference type="ARBA" id="ARBA00023306"/>
    </source>
</evidence>
<feature type="binding site" evidence="8">
    <location>
        <position position="464"/>
    </location>
    <ligand>
        <name>meso-2,6-diaminopimelate</name>
        <dbReference type="ChEBI" id="CHEBI:57791"/>
    </ligand>
</feature>
<comment type="function">
    <text evidence="8">Catalyzes the addition of meso-diaminopimelic acid to the nucleotide precursor UDP-N-acetylmuramoyl-L-alanyl-D-glutamate (UMAG) in the biosynthesis of bacterial cell-wall peptidoglycan.</text>
</comment>
<feature type="binding site" evidence="8">
    <location>
        <position position="186"/>
    </location>
    <ligand>
        <name>UDP-N-acetyl-alpha-D-muramoyl-L-alanyl-D-glutamate</name>
        <dbReference type="ChEBI" id="CHEBI:83900"/>
    </ligand>
</feature>
<dbReference type="GO" id="GO:0008765">
    <property type="term" value="F:UDP-N-acetylmuramoylalanyl-D-glutamate-2,6-diaminopimelate ligase activity"/>
    <property type="evidence" value="ECO:0007669"/>
    <property type="project" value="UniProtKB-EC"/>
</dbReference>
<evidence type="ECO:0000256" key="5">
    <source>
        <dbReference type="ARBA" id="ARBA00022984"/>
    </source>
</evidence>
<evidence type="ECO:0000259" key="11">
    <source>
        <dbReference type="Pfam" id="PF02875"/>
    </source>
</evidence>
<dbReference type="NCBIfam" id="TIGR01085">
    <property type="entry name" value="murE"/>
    <property type="match status" value="1"/>
</dbReference>
<evidence type="ECO:0000256" key="2">
    <source>
        <dbReference type="ARBA" id="ARBA00005898"/>
    </source>
</evidence>
<dbReference type="Pfam" id="PF02875">
    <property type="entry name" value="Mur_ligase_C"/>
    <property type="match status" value="1"/>
</dbReference>
<feature type="binding site" evidence="8">
    <location>
        <position position="384"/>
    </location>
    <ligand>
        <name>meso-2,6-diaminopimelate</name>
        <dbReference type="ChEBI" id="CHEBI:57791"/>
    </ligand>
</feature>
<dbReference type="NCBIfam" id="NF001126">
    <property type="entry name" value="PRK00139.1-4"/>
    <property type="match status" value="1"/>
</dbReference>
<dbReference type="Gene3D" id="3.40.1390.10">
    <property type="entry name" value="MurE/MurF, N-terminal domain"/>
    <property type="match status" value="1"/>
</dbReference>
<keyword evidence="4 8" id="KW-0133">Cell shape</keyword>
<dbReference type="RefSeq" id="WP_209461427.1">
    <property type="nucleotide sequence ID" value="NZ_CP110224.1"/>
</dbReference>
<accession>A0ABS4IB93</accession>
<sequence length="491" mass="54712">MKLTEVLLSLTFYEATSSIEGIEVNNIEIDSRNVKPGSLFVCIDGFTVDGHDYVQQAVDNGAIAIIAEKKVTSSVPTIFVPNSSRTLAMLAVTFYNNPTRTIPLIGVTGTNGKTTVTYLLDTIFNKHHKKTGVIGTIQMKIGEEIYPIENTTPDALLLQQSFKKMLDQHVDQAIMEVSSHALDIGRVYGCDFDIAIFTNLSQDHLDYHNSIDDYLRAKILLFAQLGNTYHEGTQKYAIINEDDPSSKLIKQSTAQHVLTYGYKNDADVMATHVKLHAEGTSFLLWTPIGTIDINSRLIGMFNVYNMLAASAAAIASNVPLDIIKYALESIKGVNGRFEPVATEQPYAVIVDYAHTPDSLENVLATMKDFAKKNIYVVIGCGGDRDRTKRPLMATVALQYADHAIFTSDNPRSEDPQSILDDMITGIDYDRRKYEVIEDRKEAIYKAIEHAQADDIVLIAGKGHETYQQIGHVKYDFDDRRIAEEAIRTKEK</sequence>
<feature type="binding site" evidence="8">
    <location>
        <position position="178"/>
    </location>
    <ligand>
        <name>UDP-N-acetyl-alpha-D-muramoyl-L-alanyl-D-glutamate</name>
        <dbReference type="ChEBI" id="CHEBI:83900"/>
    </ligand>
</feature>
<feature type="domain" description="Mur ligase central" evidence="12">
    <location>
        <begin position="107"/>
        <end position="313"/>
    </location>
</feature>
<protein>
    <recommendedName>
        <fullName evidence="8">UDP-N-acetylmuramoyl-L-alanyl-D-glutamate--2,6-diaminopimelate ligase</fullName>
        <ecNumber evidence="8">6.3.2.13</ecNumber>
    </recommendedName>
    <alternativeName>
        <fullName evidence="8">Meso-A2pm-adding enzyme</fullName>
    </alternativeName>
    <alternativeName>
        <fullName evidence="8">Meso-diaminopimelate-adding enzyme</fullName>
    </alternativeName>
    <alternativeName>
        <fullName evidence="8">UDP-MurNAc-L-Ala-D-Glu:meso-diaminopimelate ligase</fullName>
    </alternativeName>
    <alternativeName>
        <fullName evidence="8">UDP-MurNAc-tripeptide synthetase</fullName>
    </alternativeName>
    <alternativeName>
        <fullName evidence="8">UDP-N-acetylmuramyl-tripeptide synthetase</fullName>
    </alternativeName>
</protein>
<keyword evidence="8" id="KW-0460">Magnesium</keyword>
<dbReference type="InterPro" id="IPR000713">
    <property type="entry name" value="Mur_ligase_N"/>
</dbReference>
<feature type="binding site" evidence="8">
    <location>
        <position position="150"/>
    </location>
    <ligand>
        <name>UDP-N-acetyl-alpha-D-muramoyl-L-alanyl-D-glutamate</name>
        <dbReference type="ChEBI" id="CHEBI:83900"/>
    </ligand>
</feature>
<feature type="binding site" evidence="8">
    <location>
        <begin position="109"/>
        <end position="115"/>
    </location>
    <ligand>
        <name>ATP</name>
        <dbReference type="ChEBI" id="CHEBI:30616"/>
    </ligand>
</feature>
<feature type="domain" description="Mur ligase N-terminal catalytic" evidence="10">
    <location>
        <begin position="24"/>
        <end position="71"/>
    </location>
</feature>
<keyword evidence="3 8" id="KW-0132">Cell division</keyword>
<gene>
    <name evidence="8" type="primary">murE</name>
    <name evidence="13" type="ORF">J2Z83_000289</name>
</gene>
<dbReference type="InterPro" id="IPR035911">
    <property type="entry name" value="MurE/MurF_N"/>
</dbReference>
<feature type="binding site" evidence="8">
    <location>
        <position position="460"/>
    </location>
    <ligand>
        <name>meso-2,6-diaminopimelate</name>
        <dbReference type="ChEBI" id="CHEBI:57791"/>
    </ligand>
</feature>
<proteinExistence type="inferred from homology"/>
<comment type="catalytic activity">
    <reaction evidence="8">
        <text>UDP-N-acetyl-alpha-D-muramoyl-L-alanyl-D-glutamate + meso-2,6-diaminopimelate + ATP = UDP-N-acetyl-alpha-D-muramoyl-L-alanyl-gamma-D-glutamyl-meso-2,6-diaminopimelate + ADP + phosphate + H(+)</text>
        <dbReference type="Rhea" id="RHEA:23676"/>
        <dbReference type="ChEBI" id="CHEBI:15378"/>
        <dbReference type="ChEBI" id="CHEBI:30616"/>
        <dbReference type="ChEBI" id="CHEBI:43474"/>
        <dbReference type="ChEBI" id="CHEBI:57791"/>
        <dbReference type="ChEBI" id="CHEBI:83900"/>
        <dbReference type="ChEBI" id="CHEBI:83905"/>
        <dbReference type="ChEBI" id="CHEBI:456216"/>
        <dbReference type="EC" id="6.3.2.13"/>
    </reaction>
</comment>
<name>A0ABS4IB93_9BACI</name>
<evidence type="ECO:0000256" key="4">
    <source>
        <dbReference type="ARBA" id="ARBA00022960"/>
    </source>
</evidence>
<comment type="PTM">
    <text evidence="8">Carboxylation is probably crucial for Mg(2+) binding and, consequently, for the gamma-phosphate positioning of ATP.</text>
</comment>
<comment type="pathway">
    <text evidence="1 8 9">Cell wall biogenesis; peptidoglycan biosynthesis.</text>
</comment>
<feature type="short sequence motif" description="Meso-diaminopimelate recognition motif" evidence="8">
    <location>
        <begin position="408"/>
        <end position="411"/>
    </location>
</feature>
<dbReference type="HAMAP" id="MF_00208">
    <property type="entry name" value="MurE"/>
    <property type="match status" value="1"/>
</dbReference>
<feature type="domain" description="Mur ligase C-terminal" evidence="11">
    <location>
        <begin position="335"/>
        <end position="462"/>
    </location>
</feature>
<dbReference type="InterPro" id="IPR013221">
    <property type="entry name" value="Mur_ligase_cen"/>
</dbReference>
<evidence type="ECO:0000256" key="8">
    <source>
        <dbReference type="HAMAP-Rule" id="MF_00208"/>
    </source>
</evidence>
<keyword evidence="8" id="KW-0963">Cytoplasm</keyword>
<feature type="binding site" evidence="8">
    <location>
        <position position="31"/>
    </location>
    <ligand>
        <name>UDP-N-acetyl-alpha-D-muramoyl-L-alanyl-D-glutamate</name>
        <dbReference type="ChEBI" id="CHEBI:83900"/>
    </ligand>
</feature>
<dbReference type="Gene3D" id="3.90.190.20">
    <property type="entry name" value="Mur ligase, C-terminal domain"/>
    <property type="match status" value="1"/>
</dbReference>
<comment type="similarity">
    <text evidence="2 8">Belongs to the MurCDEF family. MurE subfamily.</text>
</comment>
<reference evidence="13 14" key="1">
    <citation type="submission" date="2021-03" db="EMBL/GenBank/DDBJ databases">
        <title>Genomic Encyclopedia of Type Strains, Phase IV (KMG-IV): sequencing the most valuable type-strain genomes for metagenomic binning, comparative biology and taxonomic classification.</title>
        <authorList>
            <person name="Goeker M."/>
        </authorList>
    </citation>
    <scope>NUCLEOTIDE SEQUENCE [LARGE SCALE GENOMIC DNA]</scope>
    <source>
        <strain evidence="13 14">DSM 25609</strain>
    </source>
</reference>
<feature type="binding site" evidence="8">
    <location>
        <begin position="408"/>
        <end position="411"/>
    </location>
    <ligand>
        <name>meso-2,6-diaminopimelate</name>
        <dbReference type="ChEBI" id="CHEBI:57791"/>
    </ligand>
</feature>
<dbReference type="NCBIfam" id="NF001124">
    <property type="entry name" value="PRK00139.1-2"/>
    <property type="match status" value="1"/>
</dbReference>
<dbReference type="PANTHER" id="PTHR23135:SF4">
    <property type="entry name" value="UDP-N-ACETYLMURAMOYL-L-ALANYL-D-GLUTAMATE--2,6-DIAMINOPIMELATE LIGASE MURE HOMOLOG, CHLOROPLASTIC"/>
    <property type="match status" value="1"/>
</dbReference>
<keyword evidence="8 13" id="KW-0436">Ligase</keyword>
<evidence type="ECO:0000256" key="1">
    <source>
        <dbReference type="ARBA" id="ARBA00004752"/>
    </source>
</evidence>
<keyword evidence="5 8" id="KW-0573">Peptidoglycan synthesis</keyword>
<keyword evidence="8" id="KW-0067">ATP-binding</keyword>
<dbReference type="InterPro" id="IPR004101">
    <property type="entry name" value="Mur_ligase_C"/>
</dbReference>
<comment type="caution">
    <text evidence="8">Lacks conserved residue(s) required for the propagation of feature annotation.</text>
</comment>
<evidence type="ECO:0000313" key="13">
    <source>
        <dbReference type="EMBL" id="MBP1968197.1"/>
    </source>
</evidence>
<dbReference type="Gene3D" id="3.40.1190.10">
    <property type="entry name" value="Mur-like, catalytic domain"/>
    <property type="match status" value="1"/>
</dbReference>
<keyword evidence="7 8" id="KW-0961">Cell wall biogenesis/degradation</keyword>
<organism evidence="13 14">
    <name type="scientific">Virgibacillus natechei</name>
    <dbReference type="NCBI Taxonomy" id="1216297"/>
    <lineage>
        <taxon>Bacteria</taxon>
        <taxon>Bacillati</taxon>
        <taxon>Bacillota</taxon>
        <taxon>Bacilli</taxon>
        <taxon>Bacillales</taxon>
        <taxon>Bacillaceae</taxon>
        <taxon>Virgibacillus</taxon>
    </lineage>
</organism>
<feature type="modified residue" description="N6-carboxylysine" evidence="8">
    <location>
        <position position="218"/>
    </location>
</feature>
<keyword evidence="6 8" id="KW-0131">Cell cycle</keyword>
<evidence type="ECO:0000259" key="10">
    <source>
        <dbReference type="Pfam" id="PF01225"/>
    </source>
</evidence>
<feature type="binding site" evidence="8">
    <location>
        <begin position="151"/>
        <end position="152"/>
    </location>
    <ligand>
        <name>UDP-N-acetyl-alpha-D-muramoyl-L-alanyl-D-glutamate</name>
        <dbReference type="ChEBI" id="CHEBI:83900"/>
    </ligand>
</feature>
<comment type="cofactor">
    <cofactor evidence="8">
        <name>Mg(2+)</name>
        <dbReference type="ChEBI" id="CHEBI:18420"/>
    </cofactor>
</comment>
<dbReference type="Pfam" id="PF01225">
    <property type="entry name" value="Mur_ligase"/>
    <property type="match status" value="1"/>
</dbReference>
<evidence type="ECO:0000256" key="3">
    <source>
        <dbReference type="ARBA" id="ARBA00022618"/>
    </source>
</evidence>
<keyword evidence="14" id="KW-1185">Reference proteome</keyword>
<dbReference type="InterPro" id="IPR036565">
    <property type="entry name" value="Mur-like_cat_sf"/>
</dbReference>
<dbReference type="SUPFAM" id="SSF53623">
    <property type="entry name" value="MurD-like peptide ligases, catalytic domain"/>
    <property type="match status" value="1"/>
</dbReference>
<evidence type="ECO:0000259" key="12">
    <source>
        <dbReference type="Pfam" id="PF08245"/>
    </source>
</evidence>
<dbReference type="Proteomes" id="UP001519345">
    <property type="component" value="Unassembled WGS sequence"/>
</dbReference>
<evidence type="ECO:0000256" key="9">
    <source>
        <dbReference type="RuleBase" id="RU004135"/>
    </source>
</evidence>
<dbReference type="InterPro" id="IPR005761">
    <property type="entry name" value="UDP-N-AcMur-Glu-dNH2Pim_ligase"/>
</dbReference>
<keyword evidence="8" id="KW-0547">Nucleotide-binding</keyword>
<evidence type="ECO:0000313" key="14">
    <source>
        <dbReference type="Proteomes" id="UP001519345"/>
    </source>
</evidence>
<dbReference type="Pfam" id="PF08245">
    <property type="entry name" value="Mur_ligase_M"/>
    <property type="match status" value="1"/>
</dbReference>
<evidence type="ECO:0000256" key="7">
    <source>
        <dbReference type="ARBA" id="ARBA00023316"/>
    </source>
</evidence>
<dbReference type="InterPro" id="IPR036615">
    <property type="entry name" value="Mur_ligase_C_dom_sf"/>
</dbReference>
<dbReference type="PANTHER" id="PTHR23135">
    <property type="entry name" value="MUR LIGASE FAMILY MEMBER"/>
    <property type="match status" value="1"/>
</dbReference>
<comment type="subcellular location">
    <subcellularLocation>
        <location evidence="8 9">Cytoplasm</location>
    </subcellularLocation>
</comment>
<dbReference type="EMBL" id="JAGGKX010000001">
    <property type="protein sequence ID" value="MBP1968197.1"/>
    <property type="molecule type" value="Genomic_DNA"/>
</dbReference>
<dbReference type="SUPFAM" id="SSF63418">
    <property type="entry name" value="MurE/MurF N-terminal domain"/>
    <property type="match status" value="1"/>
</dbReference>
<comment type="caution">
    <text evidence="13">The sequence shown here is derived from an EMBL/GenBank/DDBJ whole genome shotgun (WGS) entry which is preliminary data.</text>
</comment>
<dbReference type="SUPFAM" id="SSF53244">
    <property type="entry name" value="MurD-like peptide ligases, peptide-binding domain"/>
    <property type="match status" value="1"/>
</dbReference>